<gene>
    <name evidence="1" type="ORF">ACFOW8_28390</name>
</gene>
<dbReference type="EMBL" id="JBHSBA010000016">
    <property type="protein sequence ID" value="MFC4128859.1"/>
    <property type="molecule type" value="Genomic_DNA"/>
</dbReference>
<keyword evidence="2" id="KW-1185">Reference proteome</keyword>
<proteinExistence type="predicted"/>
<organism evidence="1 2">
    <name type="scientific">Nocardia rhizosphaerae</name>
    <dbReference type="NCBI Taxonomy" id="1691571"/>
    <lineage>
        <taxon>Bacteria</taxon>
        <taxon>Bacillati</taxon>
        <taxon>Actinomycetota</taxon>
        <taxon>Actinomycetes</taxon>
        <taxon>Mycobacteriales</taxon>
        <taxon>Nocardiaceae</taxon>
        <taxon>Nocardia</taxon>
    </lineage>
</organism>
<protein>
    <submittedName>
        <fullName evidence="1">Uncharacterized protein</fullName>
    </submittedName>
</protein>
<evidence type="ECO:0000313" key="1">
    <source>
        <dbReference type="EMBL" id="MFC4128859.1"/>
    </source>
</evidence>
<reference evidence="2" key="1">
    <citation type="journal article" date="2019" name="Int. J. Syst. Evol. Microbiol.">
        <title>The Global Catalogue of Microorganisms (GCM) 10K type strain sequencing project: providing services to taxonomists for standard genome sequencing and annotation.</title>
        <authorList>
            <consortium name="The Broad Institute Genomics Platform"/>
            <consortium name="The Broad Institute Genome Sequencing Center for Infectious Disease"/>
            <person name="Wu L."/>
            <person name="Ma J."/>
        </authorList>
    </citation>
    <scope>NUCLEOTIDE SEQUENCE [LARGE SCALE GENOMIC DNA]</scope>
    <source>
        <strain evidence="2">CGMCC 4.7204</strain>
    </source>
</reference>
<evidence type="ECO:0000313" key="2">
    <source>
        <dbReference type="Proteomes" id="UP001595767"/>
    </source>
</evidence>
<name>A0ABV8LEW8_9NOCA</name>
<comment type="caution">
    <text evidence="1">The sequence shown here is derived from an EMBL/GenBank/DDBJ whole genome shotgun (WGS) entry which is preliminary data.</text>
</comment>
<sequence length="122" mass="13593">MLTETQARTLLGIPADNRVTFETDWDGSDFVETECHEGECRHGDRVTASVHIDWTKPGYDEDTDAPNSLHLQELAFCIDHARAEIATALDETAPFAHDDDVYIKVVVNGWYLRYAAPTLAAA</sequence>
<dbReference type="RefSeq" id="WP_378554727.1">
    <property type="nucleotide sequence ID" value="NZ_JBHSBA010000016.1"/>
</dbReference>
<accession>A0ABV8LEW8</accession>
<dbReference type="Proteomes" id="UP001595767">
    <property type="component" value="Unassembled WGS sequence"/>
</dbReference>